<evidence type="ECO:0000256" key="6">
    <source>
        <dbReference type="ARBA" id="ARBA00023316"/>
    </source>
</evidence>
<keyword evidence="6 7" id="KW-0961">Cell wall biogenesis/degradation</keyword>
<feature type="transmembrane region" description="Helical" evidence="7">
    <location>
        <begin position="25"/>
        <end position="45"/>
    </location>
</feature>
<sequence>MNYKIIWQRFIESAIYLYIKSHIKMLVSVLTILGIVFFALSWFHLMLYPKDKASEAFVEFDVKSGSPAKELAQNMYKEGLIKNPMVFNLYAKINGYDVRIKSGTYLLSPSMSPGEILKKMISGDVLRKEQKITIPEGITLEKMAAIFQEHNILSKEEFLQAAKPVYFKDKYKFLEGLPPDATLEGFLFPDTYFLPEEKPAHYYIDILLKRFNEMYFGRGYDLQQEKIGLTIYQVVTLASIIEAEAKLAAERPVISSVFHNRLKKGMALQSCATVEYVLKEHKEFLTLKDLEVDSPYNTYKHSGLPPGPIGAPGISSIEAALNPADTDYLYFVSNGDGTHTFNKTYAEHLRNKKHAEGDK</sequence>
<dbReference type="Gene3D" id="3.30.1490.480">
    <property type="entry name" value="Endolytic murein transglycosylase"/>
    <property type="match status" value="1"/>
</dbReference>
<accession>A0A3G2R5R2</accession>
<keyword evidence="5 7" id="KW-0456">Lyase</keyword>
<dbReference type="Gene3D" id="3.30.160.60">
    <property type="entry name" value="Classic Zinc Finger"/>
    <property type="match status" value="1"/>
</dbReference>
<comment type="subcellular location">
    <subcellularLocation>
        <location evidence="7">Cell membrane</location>
        <topology evidence="7">Single-pass membrane protein</topology>
    </subcellularLocation>
</comment>
<comment type="function">
    <text evidence="7">Functions as a peptidoglycan terminase that cleaves nascent peptidoglycan strands endolytically to terminate their elongation.</text>
</comment>
<evidence type="ECO:0000256" key="2">
    <source>
        <dbReference type="ARBA" id="ARBA00022692"/>
    </source>
</evidence>
<dbReference type="EMBL" id="CP033169">
    <property type="protein sequence ID" value="AYO30731.1"/>
    <property type="molecule type" value="Genomic_DNA"/>
</dbReference>
<dbReference type="GO" id="GO:0009252">
    <property type="term" value="P:peptidoglycan biosynthetic process"/>
    <property type="evidence" value="ECO:0007669"/>
    <property type="project" value="UniProtKB-UniRule"/>
</dbReference>
<dbReference type="KEGG" id="bacg:D2962_08975"/>
<keyword evidence="1 7" id="KW-1003">Cell membrane</keyword>
<dbReference type="PANTHER" id="PTHR30518">
    <property type="entry name" value="ENDOLYTIC MUREIN TRANSGLYCOSYLASE"/>
    <property type="match status" value="1"/>
</dbReference>
<dbReference type="GO" id="GO:0008932">
    <property type="term" value="F:lytic endotransglycosylase activity"/>
    <property type="evidence" value="ECO:0007669"/>
    <property type="project" value="UniProtKB-UniRule"/>
</dbReference>
<comment type="similarity">
    <text evidence="7">Belongs to the transglycosylase MltG family.</text>
</comment>
<gene>
    <name evidence="7 8" type="primary">mltG</name>
    <name evidence="8" type="ORF">D2962_08975</name>
</gene>
<evidence type="ECO:0000256" key="4">
    <source>
        <dbReference type="ARBA" id="ARBA00023136"/>
    </source>
</evidence>
<dbReference type="AlphaFoldDB" id="A0A3G2R5R2"/>
<evidence type="ECO:0000256" key="5">
    <source>
        <dbReference type="ARBA" id="ARBA00023239"/>
    </source>
</evidence>
<evidence type="ECO:0000256" key="3">
    <source>
        <dbReference type="ARBA" id="ARBA00022989"/>
    </source>
</evidence>
<dbReference type="HAMAP" id="MF_02065">
    <property type="entry name" value="MltG"/>
    <property type="match status" value="1"/>
</dbReference>
<protein>
    <recommendedName>
        <fullName evidence="7">Endolytic murein transglycosylase</fullName>
        <ecNumber evidence="7">4.2.2.29</ecNumber>
    </recommendedName>
    <alternativeName>
        <fullName evidence="7">Peptidoglycan lytic transglycosylase</fullName>
    </alternativeName>
    <alternativeName>
        <fullName evidence="7">Peptidoglycan polymerization terminase</fullName>
    </alternativeName>
</protein>
<dbReference type="PANTHER" id="PTHR30518:SF2">
    <property type="entry name" value="ENDOLYTIC MUREIN TRANSGLYCOSYLASE"/>
    <property type="match status" value="1"/>
</dbReference>
<dbReference type="EC" id="4.2.2.29" evidence="7"/>
<dbReference type="RefSeq" id="WP_122014779.1">
    <property type="nucleotide sequence ID" value="NZ_CP033169.1"/>
</dbReference>
<keyword evidence="2 7" id="KW-0812">Transmembrane</keyword>
<organism evidence="8 9">
    <name type="scientific">Biomaibacter acetigenes</name>
    <dbReference type="NCBI Taxonomy" id="2316383"/>
    <lineage>
        <taxon>Bacteria</taxon>
        <taxon>Bacillati</taxon>
        <taxon>Bacillota</taxon>
        <taxon>Clostridia</taxon>
        <taxon>Thermosediminibacterales</taxon>
        <taxon>Tepidanaerobacteraceae</taxon>
        <taxon>Biomaibacter</taxon>
    </lineage>
</organism>
<dbReference type="InterPro" id="IPR003770">
    <property type="entry name" value="MLTG-like"/>
</dbReference>
<feature type="site" description="Important for catalytic activity" evidence="7">
    <location>
        <position position="244"/>
    </location>
</feature>
<dbReference type="Proteomes" id="UP000280960">
    <property type="component" value="Chromosome"/>
</dbReference>
<dbReference type="NCBIfam" id="TIGR00247">
    <property type="entry name" value="endolytic transglycosylase MltG"/>
    <property type="match status" value="1"/>
</dbReference>
<keyword evidence="3 7" id="KW-1133">Transmembrane helix</keyword>
<dbReference type="CDD" id="cd08010">
    <property type="entry name" value="MltG_like"/>
    <property type="match status" value="1"/>
</dbReference>
<evidence type="ECO:0000313" key="8">
    <source>
        <dbReference type="EMBL" id="AYO30731.1"/>
    </source>
</evidence>
<name>A0A3G2R5R2_9FIRM</name>
<evidence type="ECO:0000313" key="9">
    <source>
        <dbReference type="Proteomes" id="UP000280960"/>
    </source>
</evidence>
<evidence type="ECO:0000256" key="1">
    <source>
        <dbReference type="ARBA" id="ARBA00022475"/>
    </source>
</evidence>
<proteinExistence type="inferred from homology"/>
<dbReference type="Pfam" id="PF02618">
    <property type="entry name" value="YceG"/>
    <property type="match status" value="1"/>
</dbReference>
<dbReference type="GO" id="GO:0005886">
    <property type="term" value="C:plasma membrane"/>
    <property type="evidence" value="ECO:0007669"/>
    <property type="project" value="UniProtKB-SubCell"/>
</dbReference>
<dbReference type="GO" id="GO:0071555">
    <property type="term" value="P:cell wall organization"/>
    <property type="evidence" value="ECO:0007669"/>
    <property type="project" value="UniProtKB-KW"/>
</dbReference>
<reference evidence="8 9" key="1">
    <citation type="submission" date="2018-10" db="EMBL/GenBank/DDBJ databases">
        <authorList>
            <person name="Zhang X."/>
        </authorList>
    </citation>
    <scope>NUCLEOTIDE SEQUENCE [LARGE SCALE GENOMIC DNA]</scope>
    <source>
        <strain evidence="8 9">SK-G1</strain>
    </source>
</reference>
<comment type="catalytic activity">
    <reaction evidence="7">
        <text>a peptidoglycan chain = a peptidoglycan chain with N-acetyl-1,6-anhydromuramyl-[peptide] at the reducing end + a peptidoglycan chain with N-acetylglucosamine at the non-reducing end.</text>
        <dbReference type="EC" id="4.2.2.29"/>
    </reaction>
</comment>
<keyword evidence="9" id="KW-1185">Reference proteome</keyword>
<keyword evidence="4 7" id="KW-0472">Membrane</keyword>
<evidence type="ECO:0000256" key="7">
    <source>
        <dbReference type="HAMAP-Rule" id="MF_02065"/>
    </source>
</evidence>